<proteinExistence type="predicted"/>
<protein>
    <submittedName>
        <fullName evidence="2">Uncharacterized protein</fullName>
    </submittedName>
</protein>
<comment type="caution">
    <text evidence="2">The sequence shown here is derived from an EMBL/GenBank/DDBJ whole genome shotgun (WGS) entry which is preliminary data.</text>
</comment>
<name>A0ABQ2M4A1_9ACTN</name>
<gene>
    <name evidence="2" type="ORF">GCM10012287_17150</name>
</gene>
<keyword evidence="3" id="KW-1185">Reference proteome</keyword>
<evidence type="ECO:0000256" key="1">
    <source>
        <dbReference type="SAM" id="MobiDB-lite"/>
    </source>
</evidence>
<feature type="compositionally biased region" description="Basic and acidic residues" evidence="1">
    <location>
        <begin position="52"/>
        <end position="64"/>
    </location>
</feature>
<accession>A0ABQ2M4A1</accession>
<reference evidence="3" key="1">
    <citation type="journal article" date="2019" name="Int. J. Syst. Evol. Microbiol.">
        <title>The Global Catalogue of Microorganisms (GCM) 10K type strain sequencing project: providing services to taxonomists for standard genome sequencing and annotation.</title>
        <authorList>
            <consortium name="The Broad Institute Genomics Platform"/>
            <consortium name="The Broad Institute Genome Sequencing Center for Infectious Disease"/>
            <person name="Wu L."/>
            <person name="Ma J."/>
        </authorList>
    </citation>
    <scope>NUCLEOTIDE SEQUENCE [LARGE SCALE GENOMIC DNA]</scope>
    <source>
        <strain evidence="3">CGMCC 4.7178</strain>
    </source>
</reference>
<dbReference type="EMBL" id="BMMP01000004">
    <property type="protein sequence ID" value="GGO46542.1"/>
    <property type="molecule type" value="Genomic_DNA"/>
</dbReference>
<feature type="compositionally biased region" description="Pro residues" evidence="1">
    <location>
        <begin position="1"/>
        <end position="12"/>
    </location>
</feature>
<evidence type="ECO:0000313" key="2">
    <source>
        <dbReference type="EMBL" id="GGO46542.1"/>
    </source>
</evidence>
<feature type="region of interest" description="Disordered" evidence="1">
    <location>
        <begin position="1"/>
        <end position="64"/>
    </location>
</feature>
<evidence type="ECO:0000313" key="3">
    <source>
        <dbReference type="Proteomes" id="UP000631535"/>
    </source>
</evidence>
<feature type="compositionally biased region" description="Basic and acidic residues" evidence="1">
    <location>
        <begin position="23"/>
        <end position="35"/>
    </location>
</feature>
<dbReference type="Proteomes" id="UP000631535">
    <property type="component" value="Unassembled WGS sequence"/>
</dbReference>
<sequence>MAPPGDAPPLPGLRPSGTGGGADLRRRPAAEHAAEEDLTTGAAARPVPRRRPAADRQTADACDK</sequence>
<organism evidence="2 3">
    <name type="scientific">Streptomyces daqingensis</name>
    <dbReference type="NCBI Taxonomy" id="1472640"/>
    <lineage>
        <taxon>Bacteria</taxon>
        <taxon>Bacillati</taxon>
        <taxon>Actinomycetota</taxon>
        <taxon>Actinomycetes</taxon>
        <taxon>Kitasatosporales</taxon>
        <taxon>Streptomycetaceae</taxon>
        <taxon>Streptomyces</taxon>
    </lineage>
</organism>